<evidence type="ECO:0000256" key="4">
    <source>
        <dbReference type="PROSITE-ProRule" id="PRU00473"/>
    </source>
</evidence>
<gene>
    <name evidence="7" type="primary">pdsO</name>
    <name evidence="7" type="ORF">RA178_13225</name>
</gene>
<feature type="chain" id="PRO_5041422316" evidence="5">
    <location>
        <begin position="25"/>
        <end position="276"/>
    </location>
</feature>
<evidence type="ECO:0000256" key="1">
    <source>
        <dbReference type="ARBA" id="ARBA00004442"/>
    </source>
</evidence>
<dbReference type="GeneID" id="301340162"/>
<dbReference type="PANTHER" id="PTHR30329:SF21">
    <property type="entry name" value="LIPOPROTEIN YIAD-RELATED"/>
    <property type="match status" value="1"/>
</dbReference>
<protein>
    <submittedName>
        <fullName evidence="7">Sortase-associated OmpA-like protein PdsO</fullName>
    </submittedName>
</protein>
<dbReference type="Pfam" id="PF13441">
    <property type="entry name" value="Gly-zipper_YMGG"/>
    <property type="match status" value="1"/>
</dbReference>
<evidence type="ECO:0000256" key="2">
    <source>
        <dbReference type="ARBA" id="ARBA00023136"/>
    </source>
</evidence>
<name>A0AA50KAB0_9GAMM</name>
<dbReference type="InterPro" id="IPR027367">
    <property type="entry name" value="Gly-zipper_YMGG"/>
</dbReference>
<dbReference type="Pfam" id="PF00691">
    <property type="entry name" value="OmpA"/>
    <property type="match status" value="1"/>
</dbReference>
<evidence type="ECO:0000256" key="5">
    <source>
        <dbReference type="SAM" id="SignalP"/>
    </source>
</evidence>
<dbReference type="EMBL" id="CP132914">
    <property type="protein sequence ID" value="WMB71398.1"/>
    <property type="molecule type" value="Genomic_DNA"/>
</dbReference>
<dbReference type="SUPFAM" id="SSF103088">
    <property type="entry name" value="OmpA-like"/>
    <property type="match status" value="1"/>
</dbReference>
<dbReference type="Proteomes" id="UP001236800">
    <property type="component" value="Chromosome"/>
</dbReference>
<keyword evidence="2 4" id="KW-0472">Membrane</keyword>
<dbReference type="NCBIfam" id="TIGR03789">
    <property type="entry name" value="pdsO"/>
    <property type="match status" value="1"/>
</dbReference>
<feature type="domain" description="OmpA-like" evidence="6">
    <location>
        <begin position="150"/>
        <end position="267"/>
    </location>
</feature>
<proteinExistence type="predicted"/>
<sequence>MMKKTLINLLVLSLLSAPVASVSARVSLQNKVIGQDLTLENDAYASGIAMDDEYASEDEQPEALIGLGGGALVGALVGGPVGAIIGAFTGTLIGKSVSDTDTLHVQQRQIHLQESQLSEWSVKQQAAEKRASEYTKAQQELDELLSAQRQLLSELALGLSVQFRTGSSEVESHFLPQLDDVAEVMNLSPELNLELKGYADRRGDESYNQALSEQRLLEVRGYLIKQGVTAERMTTQAFGALSPLQADQDRESDVFDRRVTLTLQPHLALTARHAAD</sequence>
<evidence type="ECO:0000313" key="7">
    <source>
        <dbReference type="EMBL" id="WMB71398.1"/>
    </source>
</evidence>
<dbReference type="AlphaFoldDB" id="A0AA50KAB0"/>
<dbReference type="KEGG" id="sog:RA178_13225"/>
<dbReference type="InterPro" id="IPR022511">
    <property type="entry name" value="PdsO"/>
</dbReference>
<dbReference type="InterPro" id="IPR050330">
    <property type="entry name" value="Bact_OuterMem_StrucFunc"/>
</dbReference>
<keyword evidence="3" id="KW-0998">Cell outer membrane</keyword>
<dbReference type="InterPro" id="IPR006664">
    <property type="entry name" value="OMP_bac"/>
</dbReference>
<organism evidence="7">
    <name type="scientific">Shewanella oncorhynchi</name>
    <dbReference type="NCBI Taxonomy" id="2726434"/>
    <lineage>
        <taxon>Bacteria</taxon>
        <taxon>Pseudomonadati</taxon>
        <taxon>Pseudomonadota</taxon>
        <taxon>Gammaproteobacteria</taxon>
        <taxon>Alteromonadales</taxon>
        <taxon>Shewanellaceae</taxon>
        <taxon>Shewanella</taxon>
    </lineage>
</organism>
<comment type="subcellular location">
    <subcellularLocation>
        <location evidence="1">Cell outer membrane</location>
    </subcellularLocation>
</comment>
<keyword evidence="5" id="KW-0732">Signal</keyword>
<reference evidence="7" key="1">
    <citation type="submission" date="2023-08" db="EMBL/GenBank/DDBJ databases">
        <title>Complete genome sequence of Shewanella oncorhynchi Z-P2, a siderophore putrebactin-producing bacterium.</title>
        <authorList>
            <person name="Zhang Y."/>
        </authorList>
    </citation>
    <scope>NUCLEOTIDE SEQUENCE</scope>
    <source>
        <strain evidence="7">Z-P2</strain>
    </source>
</reference>
<dbReference type="RefSeq" id="WP_263223194.1">
    <property type="nucleotide sequence ID" value="NZ_CP132914.1"/>
</dbReference>
<dbReference type="PRINTS" id="PR01021">
    <property type="entry name" value="OMPADOMAIN"/>
</dbReference>
<dbReference type="PROSITE" id="PS51123">
    <property type="entry name" value="OMPA_2"/>
    <property type="match status" value="1"/>
</dbReference>
<dbReference type="GO" id="GO:0009279">
    <property type="term" value="C:cell outer membrane"/>
    <property type="evidence" value="ECO:0007669"/>
    <property type="project" value="UniProtKB-SubCell"/>
</dbReference>
<evidence type="ECO:0000259" key="6">
    <source>
        <dbReference type="PROSITE" id="PS51123"/>
    </source>
</evidence>
<dbReference type="Gene3D" id="3.30.1330.60">
    <property type="entry name" value="OmpA-like domain"/>
    <property type="match status" value="1"/>
</dbReference>
<dbReference type="CDD" id="cd07185">
    <property type="entry name" value="OmpA_C-like"/>
    <property type="match status" value="1"/>
</dbReference>
<evidence type="ECO:0000256" key="3">
    <source>
        <dbReference type="ARBA" id="ARBA00023237"/>
    </source>
</evidence>
<dbReference type="InterPro" id="IPR006665">
    <property type="entry name" value="OmpA-like"/>
</dbReference>
<accession>A0AA50KAB0</accession>
<dbReference type="InterPro" id="IPR036737">
    <property type="entry name" value="OmpA-like_sf"/>
</dbReference>
<feature type="signal peptide" evidence="5">
    <location>
        <begin position="1"/>
        <end position="24"/>
    </location>
</feature>
<dbReference type="PANTHER" id="PTHR30329">
    <property type="entry name" value="STATOR ELEMENT OF FLAGELLAR MOTOR COMPLEX"/>
    <property type="match status" value="1"/>
</dbReference>